<evidence type="ECO:0000256" key="1">
    <source>
        <dbReference type="SAM" id="MobiDB-lite"/>
    </source>
</evidence>
<gene>
    <name evidence="2" type="ORF">TWF694_003285</name>
</gene>
<feature type="compositionally biased region" description="Basic and acidic residues" evidence="1">
    <location>
        <begin position="90"/>
        <end position="100"/>
    </location>
</feature>
<feature type="compositionally biased region" description="Low complexity" evidence="1">
    <location>
        <begin position="106"/>
        <end position="129"/>
    </location>
</feature>
<evidence type="ECO:0000313" key="3">
    <source>
        <dbReference type="Proteomes" id="UP001365542"/>
    </source>
</evidence>
<sequence length="164" mass="18818">MNKDQLLKDIFGEEIANLPSTQDRWSNIKHVIRASYKAVGHEHGFLDKRWTELSARWKSQLAEEVLLRLPQVDREILENRPDIIEKLLKEHAANREDWKRARQRKGQSQDQQSQSSSQPGSSSSAARGQDMPFFEQLQLPPLSSVYETSQNPPQNKGKGKGKET</sequence>
<comment type="caution">
    <text evidence="2">The sequence shown here is derived from an EMBL/GenBank/DDBJ whole genome shotgun (WGS) entry which is preliminary data.</text>
</comment>
<organism evidence="2 3">
    <name type="scientific">Orbilia ellipsospora</name>
    <dbReference type="NCBI Taxonomy" id="2528407"/>
    <lineage>
        <taxon>Eukaryota</taxon>
        <taxon>Fungi</taxon>
        <taxon>Dikarya</taxon>
        <taxon>Ascomycota</taxon>
        <taxon>Pezizomycotina</taxon>
        <taxon>Orbiliomycetes</taxon>
        <taxon>Orbiliales</taxon>
        <taxon>Orbiliaceae</taxon>
        <taxon>Orbilia</taxon>
    </lineage>
</organism>
<name>A0AAV9X156_9PEZI</name>
<keyword evidence="3" id="KW-1185">Reference proteome</keyword>
<reference evidence="2 3" key="1">
    <citation type="submission" date="2019-10" db="EMBL/GenBank/DDBJ databases">
        <authorList>
            <person name="Palmer J.M."/>
        </authorList>
    </citation>
    <scope>NUCLEOTIDE SEQUENCE [LARGE SCALE GENOMIC DNA]</scope>
    <source>
        <strain evidence="2 3">TWF694</strain>
    </source>
</reference>
<proteinExistence type="predicted"/>
<accession>A0AAV9X156</accession>
<evidence type="ECO:0000313" key="2">
    <source>
        <dbReference type="EMBL" id="KAK6532124.1"/>
    </source>
</evidence>
<feature type="compositionally biased region" description="Polar residues" evidence="1">
    <location>
        <begin position="145"/>
        <end position="154"/>
    </location>
</feature>
<dbReference type="Proteomes" id="UP001365542">
    <property type="component" value="Unassembled WGS sequence"/>
</dbReference>
<protein>
    <submittedName>
        <fullName evidence="2">Uncharacterized protein</fullName>
    </submittedName>
</protein>
<dbReference type="AlphaFoldDB" id="A0AAV9X156"/>
<dbReference type="EMBL" id="JAVHJO010000012">
    <property type="protein sequence ID" value="KAK6532124.1"/>
    <property type="molecule type" value="Genomic_DNA"/>
</dbReference>
<feature type="region of interest" description="Disordered" evidence="1">
    <location>
        <begin position="90"/>
        <end position="164"/>
    </location>
</feature>